<dbReference type="GO" id="GO:0000160">
    <property type="term" value="P:phosphorelay signal transduction system"/>
    <property type="evidence" value="ECO:0007669"/>
    <property type="project" value="InterPro"/>
</dbReference>
<evidence type="ECO:0008006" key="3">
    <source>
        <dbReference type="Google" id="ProtNLM"/>
    </source>
</evidence>
<sequence length="119" mass="13518">MEFMEELKRLGVNVQEGVDRVVGDEALYQMMLGMFVDIVSSNPVQTEDFDGEVHEELTERVHTLKGAAGNLSILPLFTRYTEILAMLRDGRIVEAKSAFVEAEPIQRNIVDCIRRYQNA</sequence>
<organism evidence="1 2">
    <name type="scientific">Sporofaciens musculi</name>
    <dbReference type="NCBI Taxonomy" id="2681861"/>
    <lineage>
        <taxon>Bacteria</taxon>
        <taxon>Bacillati</taxon>
        <taxon>Bacillota</taxon>
        <taxon>Clostridia</taxon>
        <taxon>Lachnospirales</taxon>
        <taxon>Lachnospiraceae</taxon>
        <taxon>Sporofaciens</taxon>
    </lineage>
</organism>
<comment type="caution">
    <text evidence="1">The sequence shown here is derived from an EMBL/GenBank/DDBJ whole genome shotgun (WGS) entry which is preliminary data.</text>
</comment>
<dbReference type="Gene3D" id="1.20.120.160">
    <property type="entry name" value="HPT domain"/>
    <property type="match status" value="1"/>
</dbReference>
<evidence type="ECO:0000313" key="1">
    <source>
        <dbReference type="EMBL" id="MXP77146.1"/>
    </source>
</evidence>
<name>A0A7X3MIN3_9FIRM</name>
<dbReference type="Proteomes" id="UP000460412">
    <property type="component" value="Unassembled WGS sequence"/>
</dbReference>
<protein>
    <recommendedName>
        <fullName evidence="3">HPt domain-containing protein</fullName>
    </recommendedName>
</protein>
<dbReference type="SUPFAM" id="SSF47226">
    <property type="entry name" value="Histidine-containing phosphotransfer domain, HPT domain"/>
    <property type="match status" value="1"/>
</dbReference>
<dbReference type="RefSeq" id="WP_159752236.1">
    <property type="nucleotide sequence ID" value="NZ_WUQX01000001.1"/>
</dbReference>
<dbReference type="InterPro" id="IPR036641">
    <property type="entry name" value="HPT_dom_sf"/>
</dbReference>
<proteinExistence type="predicted"/>
<keyword evidence="2" id="KW-1185">Reference proteome</keyword>
<evidence type="ECO:0000313" key="2">
    <source>
        <dbReference type="Proteomes" id="UP000460412"/>
    </source>
</evidence>
<dbReference type="EMBL" id="WUQX01000001">
    <property type="protein sequence ID" value="MXP77146.1"/>
    <property type="molecule type" value="Genomic_DNA"/>
</dbReference>
<gene>
    <name evidence="1" type="ORF">GN277_17730</name>
</gene>
<reference evidence="1 2" key="1">
    <citation type="submission" date="2019-12" db="EMBL/GenBank/DDBJ databases">
        <title>Sporaefaciens musculi gen. nov., sp. nov., a novel bacterium isolated from the caecum of an obese mouse.</title>
        <authorList>
            <person name="Rasmussen T.S."/>
            <person name="Streidl T."/>
            <person name="Hitch T.C.A."/>
            <person name="Wortmann E."/>
            <person name="Deptula P."/>
            <person name="Hansen M."/>
            <person name="Nielsen D.S."/>
            <person name="Clavel T."/>
            <person name="Vogensen F.K."/>
        </authorList>
    </citation>
    <scope>NUCLEOTIDE SEQUENCE [LARGE SCALE GENOMIC DNA]</scope>
    <source>
        <strain evidence="1 2">WCA-9-b2</strain>
    </source>
</reference>
<accession>A0A7X3MIN3</accession>
<dbReference type="AlphaFoldDB" id="A0A7X3MIN3"/>